<dbReference type="Proteomes" id="UP000813461">
    <property type="component" value="Unassembled WGS sequence"/>
</dbReference>
<proteinExistence type="predicted"/>
<sequence>MDSLATNADSYQHEPLVDPKTHIRLLKITEGRVGQGVACTLTTWPLEIVPPYTAISYTWGDPKRLATISINGRPNVVRRNCEYVLHQAWGVNPNDLYWVDALCIDQSLTEEKNHQVAMMGDLYKRATRVLACVGEHSGDSEFLMRILETHKAYLTRRNLDVILDNRDSELDWTGQSFQIEKSRYFQDVLVRAKLRKDRGRIVLAYTQILKRPYFSRVWILQELYAGSGRITICCGLSHQPLAILFVLGLLVDRWLQLPGRIDYVIHRLLGLFLSSAHRTDPDMELSYWRQWVRKASLTAGSGALKHPMRLPWLLRSMDTFECEDPRDRIYGIRYLVDWEGQAPPFPDYSKDVFSLAVEVMSMIHAQLRRRFITRHDWIECPILTLAGNLISLLDFSLESVLLRDAIRRRRPGLIRQYQMPQSYAGPKKGEFMWCGETLGSDYQLDECDTHVEIRDRRDQIRYFGPKDTRLGDWFLSSNDEPQTRSSINFWKREAYATHYSWDHALVIRVAQNGVCSVIGPAFNPQSWHEPVKLQNPKFFVFWWDPEDILMLEWRYSQYDKHEEVAKQIDNCFGLRATVSPDSTMVKGPFEPEEIQAEISKGAERMFLESDYKDWRR</sequence>
<comment type="caution">
    <text evidence="2">The sequence shown here is derived from an EMBL/GenBank/DDBJ whole genome shotgun (WGS) entry which is preliminary data.</text>
</comment>
<protein>
    <submittedName>
        <fullName evidence="2">Heterokaryon incompatibility protein-domain-containing protein</fullName>
    </submittedName>
</protein>
<dbReference type="EMBL" id="JAGMVJ010000001">
    <property type="protein sequence ID" value="KAH7095155.1"/>
    <property type="molecule type" value="Genomic_DNA"/>
</dbReference>
<reference evidence="2" key="1">
    <citation type="journal article" date="2021" name="Nat. Commun.">
        <title>Genetic determinants of endophytism in the Arabidopsis root mycobiome.</title>
        <authorList>
            <person name="Mesny F."/>
            <person name="Miyauchi S."/>
            <person name="Thiergart T."/>
            <person name="Pickel B."/>
            <person name="Atanasova L."/>
            <person name="Karlsson M."/>
            <person name="Huettel B."/>
            <person name="Barry K.W."/>
            <person name="Haridas S."/>
            <person name="Chen C."/>
            <person name="Bauer D."/>
            <person name="Andreopoulos W."/>
            <person name="Pangilinan J."/>
            <person name="LaButti K."/>
            <person name="Riley R."/>
            <person name="Lipzen A."/>
            <person name="Clum A."/>
            <person name="Drula E."/>
            <person name="Henrissat B."/>
            <person name="Kohler A."/>
            <person name="Grigoriev I.V."/>
            <person name="Martin F.M."/>
            <person name="Hacquard S."/>
        </authorList>
    </citation>
    <scope>NUCLEOTIDE SEQUENCE</scope>
    <source>
        <strain evidence="2">MPI-SDFR-AT-0120</strain>
    </source>
</reference>
<keyword evidence="3" id="KW-1185">Reference proteome</keyword>
<dbReference type="OrthoDB" id="3773119at2759"/>
<evidence type="ECO:0000313" key="2">
    <source>
        <dbReference type="EMBL" id="KAH7095155.1"/>
    </source>
</evidence>
<dbReference type="Pfam" id="PF06985">
    <property type="entry name" value="HET"/>
    <property type="match status" value="1"/>
</dbReference>
<dbReference type="AlphaFoldDB" id="A0A8K0W5F6"/>
<evidence type="ECO:0000313" key="3">
    <source>
        <dbReference type="Proteomes" id="UP000813461"/>
    </source>
</evidence>
<dbReference type="PANTHER" id="PTHR24148:SF73">
    <property type="entry name" value="HET DOMAIN PROTEIN (AFU_ORTHOLOGUE AFUA_8G01020)"/>
    <property type="match status" value="1"/>
</dbReference>
<dbReference type="InterPro" id="IPR010730">
    <property type="entry name" value="HET"/>
</dbReference>
<evidence type="ECO:0000259" key="1">
    <source>
        <dbReference type="Pfam" id="PF06985"/>
    </source>
</evidence>
<dbReference type="PANTHER" id="PTHR24148">
    <property type="entry name" value="ANKYRIN REPEAT DOMAIN-CONTAINING PROTEIN 39 HOMOLOG-RELATED"/>
    <property type="match status" value="1"/>
</dbReference>
<accession>A0A8K0W5F6</accession>
<gene>
    <name evidence="2" type="ORF">FB567DRAFT_21612</name>
</gene>
<organism evidence="2 3">
    <name type="scientific">Paraphoma chrysanthemicola</name>
    <dbReference type="NCBI Taxonomy" id="798071"/>
    <lineage>
        <taxon>Eukaryota</taxon>
        <taxon>Fungi</taxon>
        <taxon>Dikarya</taxon>
        <taxon>Ascomycota</taxon>
        <taxon>Pezizomycotina</taxon>
        <taxon>Dothideomycetes</taxon>
        <taxon>Pleosporomycetidae</taxon>
        <taxon>Pleosporales</taxon>
        <taxon>Pleosporineae</taxon>
        <taxon>Phaeosphaeriaceae</taxon>
        <taxon>Paraphoma</taxon>
    </lineage>
</organism>
<name>A0A8K0W5F6_9PLEO</name>
<dbReference type="InterPro" id="IPR052895">
    <property type="entry name" value="HetReg/Transcr_Mod"/>
</dbReference>
<feature type="domain" description="Heterokaryon incompatibility" evidence="1">
    <location>
        <begin position="52"/>
        <end position="222"/>
    </location>
</feature>